<name>A0A974PPC2_9HYPH</name>
<dbReference type="AlphaFoldDB" id="A0A974PPC2"/>
<organism evidence="2 3">
    <name type="scientific">Xanthobacter dioxanivorans</name>
    <dbReference type="NCBI Taxonomy" id="2528964"/>
    <lineage>
        <taxon>Bacteria</taxon>
        <taxon>Pseudomonadati</taxon>
        <taxon>Pseudomonadota</taxon>
        <taxon>Alphaproteobacteria</taxon>
        <taxon>Hyphomicrobiales</taxon>
        <taxon>Xanthobacteraceae</taxon>
        <taxon>Xanthobacter</taxon>
    </lineage>
</organism>
<dbReference type="Proteomes" id="UP000596427">
    <property type="component" value="Chromosome"/>
</dbReference>
<keyword evidence="3" id="KW-1185">Reference proteome</keyword>
<dbReference type="EMBL" id="CP063362">
    <property type="protein sequence ID" value="QRG07245.1"/>
    <property type="molecule type" value="Genomic_DNA"/>
</dbReference>
<reference evidence="2 3" key="1">
    <citation type="submission" date="2020-10" db="EMBL/GenBank/DDBJ databases">
        <title>Degradation of 1,4-Dioxane by Xanthobacter sp. YN2, via a Novel Group-2 Soluble Di-Iron Monooxygenase.</title>
        <authorList>
            <person name="Ma F."/>
            <person name="Wang Y."/>
            <person name="Yang J."/>
            <person name="Guo H."/>
            <person name="Su D."/>
            <person name="Yu L."/>
        </authorList>
    </citation>
    <scope>NUCLEOTIDE SEQUENCE [LARGE SCALE GENOMIC DNA]</scope>
    <source>
        <strain evidence="2 3">YN2</strain>
    </source>
</reference>
<evidence type="ECO:0000313" key="2">
    <source>
        <dbReference type="EMBL" id="QRG07245.1"/>
    </source>
</evidence>
<accession>A0A974PPC2</accession>
<dbReference type="KEGG" id="xdi:EZH22_02045"/>
<evidence type="ECO:0000313" key="3">
    <source>
        <dbReference type="Proteomes" id="UP000596427"/>
    </source>
</evidence>
<dbReference type="Pfam" id="PF12680">
    <property type="entry name" value="SnoaL_2"/>
    <property type="match status" value="1"/>
</dbReference>
<proteinExistence type="predicted"/>
<gene>
    <name evidence="2" type="ORF">EZH22_02045</name>
</gene>
<sequence>MTDLTPLTIARRWLDVLAAGDFDAWPQVASKALIMRFPFAPPPLGLALEGYDDCINGTRGFWAAIKTFVFRDVELHTTEDPELIVGSARSESETAAGTPYENRYCFFVRVRGGKVIEHSEYFNPLPAIRAFGFPAS</sequence>
<feature type="domain" description="SnoaL-like" evidence="1">
    <location>
        <begin position="10"/>
        <end position="118"/>
    </location>
</feature>
<dbReference type="SUPFAM" id="SSF54427">
    <property type="entry name" value="NTF2-like"/>
    <property type="match status" value="1"/>
</dbReference>
<dbReference type="RefSeq" id="WP_203194158.1">
    <property type="nucleotide sequence ID" value="NZ_CP063362.1"/>
</dbReference>
<evidence type="ECO:0000259" key="1">
    <source>
        <dbReference type="Pfam" id="PF12680"/>
    </source>
</evidence>
<dbReference type="Gene3D" id="3.10.450.50">
    <property type="match status" value="1"/>
</dbReference>
<dbReference type="InterPro" id="IPR032710">
    <property type="entry name" value="NTF2-like_dom_sf"/>
</dbReference>
<protein>
    <submittedName>
        <fullName evidence="2">Nuclear transport factor 2 family protein</fullName>
    </submittedName>
</protein>
<dbReference type="InterPro" id="IPR037401">
    <property type="entry name" value="SnoaL-like"/>
</dbReference>